<dbReference type="PANTHER" id="PTHR43050:SF1">
    <property type="entry name" value="SERINE RACEMASE"/>
    <property type="match status" value="1"/>
</dbReference>
<feature type="domain" description="Tryptophan synthase beta chain-like PALP" evidence="5">
    <location>
        <begin position="66"/>
        <end position="343"/>
    </location>
</feature>
<dbReference type="GO" id="GO:0003941">
    <property type="term" value="F:L-serine ammonia-lyase activity"/>
    <property type="evidence" value="ECO:0007669"/>
    <property type="project" value="TreeGrafter"/>
</dbReference>
<dbReference type="FunFam" id="3.40.50.1100:FF:000005">
    <property type="entry name" value="Threonine dehydratase catabolic"/>
    <property type="match status" value="1"/>
</dbReference>
<accession>A0A8H4U2B6</accession>
<comment type="caution">
    <text evidence="6">The sequence shown here is derived from an EMBL/GenBank/DDBJ whole genome shotgun (WGS) entry which is preliminary data.</text>
</comment>
<keyword evidence="4" id="KW-0456">Lyase</keyword>
<sequence>MAEISTCPPLTRASVQEAAARIRGKLHRTPIFSSTFIDSIASSTRTTKELKGTQWEGQQPSRPRLHIMLKCENLQRIGAFKPRGAFNAMLRYQEERHRASVSDATAGTESSMALPVRIISHSSGNHAQAVALAANELGYPAHIVMPSVSMPAKIAATQGYGATVHFSGPTPQERLTVVDRLLSEEGFDNVFVPPYDHPDTILGQGTLGLEIQEQMTEVLPSSHKLHAIMAPCGGGGMLSGTALSCHGTSIKVFGAEPSFEGADDCRRGIEAGKRIEVVKSTTIADGLRTPVGAIPWRVISNPEYVQGVFSATEDQIRDALELVLQRMKILIEPSSAVPLAVALYNEEFRRMIEEECIKSGEVFNLALVVSGGNLDVRRLPELLRPVL</sequence>
<evidence type="ECO:0000256" key="1">
    <source>
        <dbReference type="ARBA" id="ARBA00001933"/>
    </source>
</evidence>
<keyword evidence="3" id="KW-0663">Pyridoxal phosphate</keyword>
<dbReference type="GO" id="GO:0000287">
    <property type="term" value="F:magnesium ion binding"/>
    <property type="evidence" value="ECO:0007669"/>
    <property type="project" value="TreeGrafter"/>
</dbReference>
<comment type="cofactor">
    <cofactor evidence="1">
        <name>pyridoxal 5'-phosphate</name>
        <dbReference type="ChEBI" id="CHEBI:597326"/>
    </cofactor>
</comment>
<reference evidence="6" key="1">
    <citation type="journal article" date="2020" name="BMC Genomics">
        <title>Correction to: Identification and distribution of gene clusters required for synthesis of sphingolipid metabolism inhibitors in diverse species of the filamentous fungus Fusarium.</title>
        <authorList>
            <person name="Kim H.S."/>
            <person name="Lohmar J.M."/>
            <person name="Busman M."/>
            <person name="Brown D.W."/>
            <person name="Naumann T.A."/>
            <person name="Divon H.H."/>
            <person name="Lysoe E."/>
            <person name="Uhlig S."/>
            <person name="Proctor R.H."/>
        </authorList>
    </citation>
    <scope>NUCLEOTIDE SEQUENCE</scope>
    <source>
        <strain evidence="6">NRRL 20472</strain>
    </source>
</reference>
<dbReference type="GO" id="GO:0018114">
    <property type="term" value="F:threonine racemase activity"/>
    <property type="evidence" value="ECO:0007669"/>
    <property type="project" value="TreeGrafter"/>
</dbReference>
<evidence type="ECO:0000313" key="6">
    <source>
        <dbReference type="EMBL" id="KAF4968511.1"/>
    </source>
</evidence>
<protein>
    <recommendedName>
        <fullName evidence="5">Tryptophan synthase beta chain-like PALP domain-containing protein</fullName>
    </recommendedName>
</protein>
<dbReference type="AlphaFoldDB" id="A0A8H4U2B6"/>
<name>A0A8H4U2B6_9HYPO</name>
<dbReference type="GO" id="GO:0030378">
    <property type="term" value="F:serine racemase activity"/>
    <property type="evidence" value="ECO:0007669"/>
    <property type="project" value="TreeGrafter"/>
</dbReference>
<evidence type="ECO:0000259" key="5">
    <source>
        <dbReference type="Pfam" id="PF00291"/>
    </source>
</evidence>
<dbReference type="InterPro" id="IPR001926">
    <property type="entry name" value="TrpB-like_PALP"/>
</dbReference>
<evidence type="ECO:0000313" key="7">
    <source>
        <dbReference type="Proteomes" id="UP000622797"/>
    </source>
</evidence>
<dbReference type="Gene3D" id="3.40.50.1100">
    <property type="match status" value="2"/>
</dbReference>
<organism evidence="6 7">
    <name type="scientific">Fusarium sarcochroum</name>
    <dbReference type="NCBI Taxonomy" id="1208366"/>
    <lineage>
        <taxon>Eukaryota</taxon>
        <taxon>Fungi</taxon>
        <taxon>Dikarya</taxon>
        <taxon>Ascomycota</taxon>
        <taxon>Pezizomycotina</taxon>
        <taxon>Sordariomycetes</taxon>
        <taxon>Hypocreomycetidae</taxon>
        <taxon>Hypocreales</taxon>
        <taxon>Nectriaceae</taxon>
        <taxon>Fusarium</taxon>
        <taxon>Fusarium lateritium species complex</taxon>
    </lineage>
</organism>
<dbReference type="OrthoDB" id="271064at2759"/>
<comment type="similarity">
    <text evidence="2">Belongs to the serine/threonine dehydratase family.</text>
</comment>
<evidence type="ECO:0000256" key="4">
    <source>
        <dbReference type="ARBA" id="ARBA00023239"/>
    </source>
</evidence>
<keyword evidence="7" id="KW-1185">Reference proteome</keyword>
<dbReference type="Proteomes" id="UP000622797">
    <property type="component" value="Unassembled WGS sequence"/>
</dbReference>
<dbReference type="InterPro" id="IPR036052">
    <property type="entry name" value="TrpB-like_PALP_sf"/>
</dbReference>
<evidence type="ECO:0000256" key="3">
    <source>
        <dbReference type="ARBA" id="ARBA00022898"/>
    </source>
</evidence>
<dbReference type="GO" id="GO:0030170">
    <property type="term" value="F:pyridoxal phosphate binding"/>
    <property type="evidence" value="ECO:0007669"/>
    <property type="project" value="TreeGrafter"/>
</dbReference>
<dbReference type="CDD" id="cd01562">
    <property type="entry name" value="Thr-dehyd"/>
    <property type="match status" value="1"/>
</dbReference>
<dbReference type="GO" id="GO:0005524">
    <property type="term" value="F:ATP binding"/>
    <property type="evidence" value="ECO:0007669"/>
    <property type="project" value="TreeGrafter"/>
</dbReference>
<dbReference type="Pfam" id="PF00291">
    <property type="entry name" value="PALP"/>
    <property type="match status" value="1"/>
</dbReference>
<gene>
    <name evidence="6" type="ORF">FSARC_4078</name>
</gene>
<evidence type="ECO:0000256" key="2">
    <source>
        <dbReference type="ARBA" id="ARBA00010869"/>
    </source>
</evidence>
<reference evidence="6" key="2">
    <citation type="submission" date="2020-05" db="EMBL/GenBank/DDBJ databases">
        <authorList>
            <person name="Kim H.-S."/>
            <person name="Proctor R.H."/>
            <person name="Brown D.W."/>
        </authorList>
    </citation>
    <scope>NUCLEOTIDE SEQUENCE</scope>
    <source>
        <strain evidence="6">NRRL 20472</strain>
    </source>
</reference>
<dbReference type="PANTHER" id="PTHR43050">
    <property type="entry name" value="SERINE / THREONINE RACEMASE FAMILY MEMBER"/>
    <property type="match status" value="1"/>
</dbReference>
<proteinExistence type="inferred from homology"/>
<dbReference type="EMBL" id="JABEXW010000196">
    <property type="protein sequence ID" value="KAF4968511.1"/>
    <property type="molecule type" value="Genomic_DNA"/>
</dbReference>
<dbReference type="SUPFAM" id="SSF53686">
    <property type="entry name" value="Tryptophan synthase beta subunit-like PLP-dependent enzymes"/>
    <property type="match status" value="1"/>
</dbReference>
<dbReference type="GO" id="GO:0008721">
    <property type="term" value="F:D-serine ammonia-lyase activity"/>
    <property type="evidence" value="ECO:0007669"/>
    <property type="project" value="TreeGrafter"/>
</dbReference>